<dbReference type="PROSITE" id="PS50280">
    <property type="entry name" value="SET"/>
    <property type="match status" value="1"/>
</dbReference>
<dbReference type="GO" id="GO:0032259">
    <property type="term" value="P:methylation"/>
    <property type="evidence" value="ECO:0007669"/>
    <property type="project" value="UniProtKB-KW"/>
</dbReference>
<evidence type="ECO:0000256" key="3">
    <source>
        <dbReference type="ARBA" id="ARBA00022454"/>
    </source>
</evidence>
<dbReference type="Pfam" id="PF05033">
    <property type="entry name" value="Pre-SET"/>
    <property type="match status" value="1"/>
</dbReference>
<evidence type="ECO:0000259" key="11">
    <source>
        <dbReference type="PROSITE" id="PS50280"/>
    </source>
</evidence>
<dbReference type="GO" id="GO:0003677">
    <property type="term" value="F:DNA binding"/>
    <property type="evidence" value="ECO:0007669"/>
    <property type="project" value="InterPro"/>
</dbReference>
<evidence type="ECO:0000256" key="6">
    <source>
        <dbReference type="ARBA" id="ARBA00022691"/>
    </source>
</evidence>
<dbReference type="InterPro" id="IPR046341">
    <property type="entry name" value="SET_dom_sf"/>
</dbReference>
<feature type="region of interest" description="Disordered" evidence="10">
    <location>
        <begin position="1055"/>
        <end position="1130"/>
    </location>
</feature>
<feature type="domain" description="SET" evidence="11">
    <location>
        <begin position="990"/>
        <end position="1210"/>
    </location>
</feature>
<evidence type="ECO:0000259" key="13">
    <source>
        <dbReference type="PROSITE" id="PS50868"/>
    </source>
</evidence>
<dbReference type="SMART" id="SM00391">
    <property type="entry name" value="MBD"/>
    <property type="match status" value="1"/>
</dbReference>
<evidence type="ECO:0000256" key="7">
    <source>
        <dbReference type="ARBA" id="ARBA00022723"/>
    </source>
</evidence>
<feature type="compositionally biased region" description="Basic and acidic residues" evidence="10">
    <location>
        <begin position="1109"/>
        <end position="1130"/>
    </location>
</feature>
<dbReference type="PROSITE" id="PS50867">
    <property type="entry name" value="PRE_SET"/>
    <property type="match status" value="1"/>
</dbReference>
<keyword evidence="4" id="KW-0489">Methyltransferase</keyword>
<evidence type="ECO:0000256" key="1">
    <source>
        <dbReference type="ARBA" id="ARBA00004123"/>
    </source>
</evidence>
<dbReference type="SMART" id="SM00508">
    <property type="entry name" value="PostSET"/>
    <property type="match status" value="1"/>
</dbReference>
<dbReference type="Proteomes" id="UP000494206">
    <property type="component" value="Unassembled WGS sequence"/>
</dbReference>
<proteinExistence type="predicted"/>
<protein>
    <submittedName>
        <fullName evidence="15">Uncharacterized protein</fullName>
    </submittedName>
</protein>
<comment type="caution">
    <text evidence="15">The sequence shown here is derived from an EMBL/GenBank/DDBJ whole genome shotgun (WGS) entry which is preliminary data.</text>
</comment>
<dbReference type="GO" id="GO:0005634">
    <property type="term" value="C:nucleus"/>
    <property type="evidence" value="ECO:0007669"/>
    <property type="project" value="UniProtKB-SubCell"/>
</dbReference>
<dbReference type="InterPro" id="IPR001214">
    <property type="entry name" value="SET_dom"/>
</dbReference>
<dbReference type="Pfam" id="PF00856">
    <property type="entry name" value="SET"/>
    <property type="match status" value="1"/>
</dbReference>
<dbReference type="CDD" id="cd01395">
    <property type="entry name" value="HMT_MBD"/>
    <property type="match status" value="1"/>
</dbReference>
<keyword evidence="5" id="KW-0808">Transferase</keyword>
<evidence type="ECO:0000256" key="10">
    <source>
        <dbReference type="SAM" id="MobiDB-lite"/>
    </source>
</evidence>
<evidence type="ECO:0000256" key="5">
    <source>
        <dbReference type="ARBA" id="ARBA00022679"/>
    </source>
</evidence>
<dbReference type="SUPFAM" id="SSF54171">
    <property type="entry name" value="DNA-binding domain"/>
    <property type="match status" value="1"/>
</dbReference>
<dbReference type="SUPFAM" id="SSF82199">
    <property type="entry name" value="SET domain"/>
    <property type="match status" value="1"/>
</dbReference>
<dbReference type="InterPro" id="IPR051516">
    <property type="entry name" value="SETDB_methyltransferase"/>
</dbReference>
<gene>
    <name evidence="15" type="ORF">CBOVIS_LOCUS4406</name>
</gene>
<reference evidence="15 16" key="1">
    <citation type="submission" date="2020-04" db="EMBL/GenBank/DDBJ databases">
        <authorList>
            <person name="Laetsch R D."/>
            <person name="Stevens L."/>
            <person name="Kumar S."/>
            <person name="Blaxter L. M."/>
        </authorList>
    </citation>
    <scope>NUCLEOTIDE SEQUENCE [LARGE SCALE GENOMIC DNA]</scope>
</reference>
<evidence type="ECO:0000256" key="8">
    <source>
        <dbReference type="ARBA" id="ARBA00022833"/>
    </source>
</evidence>
<dbReference type="InterPro" id="IPR016177">
    <property type="entry name" value="DNA-bd_dom_sf"/>
</dbReference>
<feature type="compositionally biased region" description="Acidic residues" evidence="10">
    <location>
        <begin position="1077"/>
        <end position="1087"/>
    </location>
</feature>
<dbReference type="InterPro" id="IPR047232">
    <property type="entry name" value="SETDB1/2-like_MBD"/>
</dbReference>
<keyword evidence="16" id="KW-1185">Reference proteome</keyword>
<evidence type="ECO:0000313" key="15">
    <source>
        <dbReference type="EMBL" id="CAB3401695.1"/>
    </source>
</evidence>
<dbReference type="EMBL" id="CADEPM010000003">
    <property type="protein sequence ID" value="CAB3401695.1"/>
    <property type="molecule type" value="Genomic_DNA"/>
</dbReference>
<feature type="compositionally biased region" description="Acidic residues" evidence="10">
    <location>
        <begin position="1056"/>
        <end position="1068"/>
    </location>
</feature>
<dbReference type="PANTHER" id="PTHR46024">
    <property type="entry name" value="HISTONE-LYSINE N-METHYLTRANSFERASE EGGLESS"/>
    <property type="match status" value="1"/>
</dbReference>
<dbReference type="OrthoDB" id="5792673at2759"/>
<comment type="subcellular location">
    <subcellularLocation>
        <location evidence="2">Chromosome</location>
    </subcellularLocation>
    <subcellularLocation>
        <location evidence="1">Nucleus</location>
    </subcellularLocation>
</comment>
<dbReference type="AlphaFoldDB" id="A0A8S1EHZ3"/>
<keyword evidence="3" id="KW-0158">Chromosome</keyword>
<dbReference type="GO" id="GO:0070828">
    <property type="term" value="P:heterochromatin organization"/>
    <property type="evidence" value="ECO:0007669"/>
    <property type="project" value="TreeGrafter"/>
</dbReference>
<dbReference type="GO" id="GO:0010629">
    <property type="term" value="P:negative regulation of gene expression"/>
    <property type="evidence" value="ECO:0007669"/>
    <property type="project" value="TreeGrafter"/>
</dbReference>
<feature type="domain" description="Pre-SET" evidence="12">
    <location>
        <begin position="907"/>
        <end position="987"/>
    </location>
</feature>
<dbReference type="Gene3D" id="2.170.270.10">
    <property type="entry name" value="SET domain"/>
    <property type="match status" value="2"/>
</dbReference>
<name>A0A8S1EHZ3_9PELO</name>
<evidence type="ECO:0000259" key="12">
    <source>
        <dbReference type="PROSITE" id="PS50867"/>
    </source>
</evidence>
<dbReference type="PANTHER" id="PTHR46024:SF1">
    <property type="entry name" value="HISTONE-LYSINE N-METHYLTRANSFERASE EGGLESS"/>
    <property type="match status" value="1"/>
</dbReference>
<keyword evidence="7" id="KW-0479">Metal-binding</keyword>
<sequence>MDNDDDIEIIEETDQQQIVNPVSSVNGTGEFEVNPDVVDLSSDSDESDIILEKVQNLNDDEELELKLERIDKILSWFVKMKPELIIDCEITRDDYLKSSVRDELAVDLETSKKCLEEYRNTGEYEHIHEKLGLGSPELTVVAICIAVLDEDNSSDIDFTGLCFDRLDSFTFNTIKTCMSNSTIGVDESSRFGPLMLMRHTLMPPANVVLGLTIMWLRVNQFPIRVEWIEMERKAITQNDVAEFQKNVVEAALDYFARNNTVESECRKFDQELDDFQRDYQLTTQSVRQSIERAKAAMSEIRKPAMSELMAEIRENPTTPVELTSLECRRNLEAMREMKRELATHQEIYNRRMETMLANSPSLQDALLFKYDDFCLARSVADEAAPFEIAVVQEQVNMCHYRVRFAENGETKLVHIANMAHPRFTMFDAVVAQTMYIGLRVVCRVVDVGGGGGGDATDAKWMAGTIGGHAMIHGDEFLVFFDDGQDRYVRAPTHPTSVEAMAIGRLAAVSRDRALLRRRLELVKIVPMVEQSFNEKKELDRFHVHELIREKTRAKFLMHYLARYPEWPLLRVSVGEKLQIFKSDNSRNKVTVTVVHVDRAFCVVRYTFGGSVLGQTCLQYPCAGFHPHTDEKLYRGSYRIPDVVIDQSGENNLSRRVVQRLRRLFDPSQSTPKMPVLGVPTCDGNDGVGGGDDDDVDDDVVVTRENLKARRRKRNELTSNEIVERRRKQNIINRTIVRAPQLQPLSELKFHELCGPDCLQGMDADPYDSRFHRCSPLHVPILCGWRRYKFTMKVFKRRANTRKCIIYYGPCGKPLAGCKEITNYLRETQSMITIDCFSFDLDVDTETYITVDEKYLKTEDYANGIEGIPIPAVNTVDDENPPVIDYTKRRYQYDDTVDLQTINRDFCSGCSCEGDCSDASKCECLRLSISSYNALPNDLRSQNKKDLVCDFRYDYRMLSEKVYSGIYECNDQCSCHRKNCHNRVVQNNIKYPIQLYKTAESGWGIRALTDIPHGAFICNYVGAILTNELADQHQNDDQYFADLDLKDVVEREKMMDENSDDDLGFDEDESRQSPANVDDADEDDDDLGIEGSINSEEEEEEDVAARRSSRQVEKQKAAIAEQQRKKEEREERKRRRNQAIFKWDDYFGDLALFVLDAKRRGNIGRFLNHSCDPNVVTQHVLYDTHDLRLPWTAFFARRFIKAGEELCWDYNYTMMRDNDEQIVCNCGSERCRGRLL</sequence>
<organism evidence="15 16">
    <name type="scientific">Caenorhabditis bovis</name>
    <dbReference type="NCBI Taxonomy" id="2654633"/>
    <lineage>
        <taxon>Eukaryota</taxon>
        <taxon>Metazoa</taxon>
        <taxon>Ecdysozoa</taxon>
        <taxon>Nematoda</taxon>
        <taxon>Chromadorea</taxon>
        <taxon>Rhabditida</taxon>
        <taxon>Rhabditina</taxon>
        <taxon>Rhabditomorpha</taxon>
        <taxon>Rhabditoidea</taxon>
        <taxon>Rhabditidae</taxon>
        <taxon>Peloderinae</taxon>
        <taxon>Caenorhabditis</taxon>
    </lineage>
</organism>
<evidence type="ECO:0000256" key="2">
    <source>
        <dbReference type="ARBA" id="ARBA00004286"/>
    </source>
</evidence>
<dbReference type="GO" id="GO:0046974">
    <property type="term" value="F:histone H3K9 methyltransferase activity"/>
    <property type="evidence" value="ECO:0007669"/>
    <property type="project" value="TreeGrafter"/>
</dbReference>
<evidence type="ECO:0000259" key="14">
    <source>
        <dbReference type="PROSITE" id="PS50982"/>
    </source>
</evidence>
<accession>A0A8S1EHZ3</accession>
<keyword evidence="8" id="KW-0862">Zinc</keyword>
<keyword evidence="9" id="KW-0539">Nucleus</keyword>
<dbReference type="GO" id="GO:0008270">
    <property type="term" value="F:zinc ion binding"/>
    <property type="evidence" value="ECO:0007669"/>
    <property type="project" value="InterPro"/>
</dbReference>
<dbReference type="PROSITE" id="PS50868">
    <property type="entry name" value="POST_SET"/>
    <property type="match status" value="1"/>
</dbReference>
<dbReference type="PROSITE" id="PS50982">
    <property type="entry name" value="MBD"/>
    <property type="match status" value="1"/>
</dbReference>
<dbReference type="GO" id="GO:0005694">
    <property type="term" value="C:chromosome"/>
    <property type="evidence" value="ECO:0007669"/>
    <property type="project" value="UniProtKB-SubCell"/>
</dbReference>
<evidence type="ECO:0000256" key="4">
    <source>
        <dbReference type="ARBA" id="ARBA00022603"/>
    </source>
</evidence>
<dbReference type="Pfam" id="PF01429">
    <property type="entry name" value="MBD"/>
    <property type="match status" value="1"/>
</dbReference>
<feature type="domain" description="MBD" evidence="14">
    <location>
        <begin position="770"/>
        <end position="845"/>
    </location>
</feature>
<dbReference type="SMART" id="SM00317">
    <property type="entry name" value="SET"/>
    <property type="match status" value="1"/>
</dbReference>
<dbReference type="SMART" id="SM00468">
    <property type="entry name" value="PreSET"/>
    <property type="match status" value="1"/>
</dbReference>
<dbReference type="InterPro" id="IPR001739">
    <property type="entry name" value="Methyl_CpG_DNA-bd"/>
</dbReference>
<evidence type="ECO:0000256" key="9">
    <source>
        <dbReference type="ARBA" id="ARBA00023242"/>
    </source>
</evidence>
<dbReference type="InterPro" id="IPR007728">
    <property type="entry name" value="Pre-SET_dom"/>
</dbReference>
<evidence type="ECO:0000313" key="16">
    <source>
        <dbReference type="Proteomes" id="UP000494206"/>
    </source>
</evidence>
<feature type="domain" description="Post-SET" evidence="13">
    <location>
        <begin position="1219"/>
        <end position="1235"/>
    </location>
</feature>
<dbReference type="InterPro" id="IPR003616">
    <property type="entry name" value="Post-SET_dom"/>
</dbReference>
<keyword evidence="6" id="KW-0949">S-adenosyl-L-methionine</keyword>